<feature type="transmembrane region" description="Helical" evidence="1">
    <location>
        <begin position="12"/>
        <end position="32"/>
    </location>
</feature>
<dbReference type="EMBL" id="AMEZ01000136">
    <property type="protein sequence ID" value="EKY22130.1"/>
    <property type="molecule type" value="Genomic_DNA"/>
</dbReference>
<comment type="caution">
    <text evidence="2">The sequence shown here is derived from an EMBL/GenBank/DDBJ whole genome shotgun (WGS) entry which is preliminary data.</text>
</comment>
<organism evidence="2 3">
    <name type="scientific">Clostridium celatum DSM 1785</name>
    <dbReference type="NCBI Taxonomy" id="545697"/>
    <lineage>
        <taxon>Bacteria</taxon>
        <taxon>Bacillati</taxon>
        <taxon>Bacillota</taxon>
        <taxon>Clostridia</taxon>
        <taxon>Eubacteriales</taxon>
        <taxon>Clostridiaceae</taxon>
        <taxon>Clostridium</taxon>
    </lineage>
</organism>
<accession>L1Q341</accession>
<name>L1Q341_9CLOT</name>
<dbReference type="AlphaFoldDB" id="L1Q341"/>
<sequence>MWEKLILNEKDYEYLSKGIAIGVGIGIILGAITGEIILFFSLGGVLGIIGGAVISIIKKIKIDKDKRNKKNWQ</sequence>
<evidence type="ECO:0000313" key="3">
    <source>
        <dbReference type="Proteomes" id="UP000010420"/>
    </source>
</evidence>
<evidence type="ECO:0000256" key="1">
    <source>
        <dbReference type="SAM" id="Phobius"/>
    </source>
</evidence>
<dbReference type="RefSeq" id="WP_005216438.1">
    <property type="nucleotide sequence ID" value="NZ_KB291716.1"/>
</dbReference>
<reference evidence="2 3" key="1">
    <citation type="submission" date="2012-05" db="EMBL/GenBank/DDBJ databases">
        <authorList>
            <person name="Weinstock G."/>
            <person name="Sodergren E."/>
            <person name="Lobos E.A."/>
            <person name="Fulton L."/>
            <person name="Fulton R."/>
            <person name="Courtney L."/>
            <person name="Fronick C."/>
            <person name="O'Laughlin M."/>
            <person name="Godfrey J."/>
            <person name="Wilson R.M."/>
            <person name="Miner T."/>
            <person name="Farmer C."/>
            <person name="Delehaunty K."/>
            <person name="Cordes M."/>
            <person name="Minx P."/>
            <person name="Tomlinson C."/>
            <person name="Chen J."/>
            <person name="Wollam A."/>
            <person name="Pepin K.H."/>
            <person name="Bhonagiri V."/>
            <person name="Zhang X."/>
            <person name="Suruliraj S."/>
            <person name="Warren W."/>
            <person name="Mitreva M."/>
            <person name="Mardis E.R."/>
            <person name="Wilson R.K."/>
        </authorList>
    </citation>
    <scope>NUCLEOTIDE SEQUENCE [LARGE SCALE GENOMIC DNA]</scope>
    <source>
        <strain evidence="2 3">DSM 1785</strain>
    </source>
</reference>
<dbReference type="PATRIC" id="fig|545697.3.peg.3383"/>
<evidence type="ECO:0000313" key="2">
    <source>
        <dbReference type="EMBL" id="EKY22130.1"/>
    </source>
</evidence>
<keyword evidence="3" id="KW-1185">Reference proteome</keyword>
<proteinExistence type="predicted"/>
<dbReference type="Proteomes" id="UP000010420">
    <property type="component" value="Unassembled WGS sequence"/>
</dbReference>
<dbReference type="HOGENOM" id="CLU_201035_0_0_9"/>
<feature type="transmembrane region" description="Helical" evidence="1">
    <location>
        <begin position="38"/>
        <end position="57"/>
    </location>
</feature>
<gene>
    <name evidence="2" type="ORF">HMPREF0216_03460</name>
</gene>
<keyword evidence="1" id="KW-1133">Transmembrane helix</keyword>
<keyword evidence="1" id="KW-0812">Transmembrane</keyword>
<protein>
    <submittedName>
        <fullName evidence="2">Uncharacterized protein</fullName>
    </submittedName>
</protein>
<keyword evidence="1" id="KW-0472">Membrane</keyword>